<evidence type="ECO:0000313" key="6">
    <source>
        <dbReference type="Proteomes" id="UP001181355"/>
    </source>
</evidence>
<comment type="cofactor">
    <cofactor evidence="4">
        <name>Mg(2+)</name>
        <dbReference type="ChEBI" id="CHEBI:18420"/>
    </cofactor>
</comment>
<accession>A0ABY9RL65</accession>
<dbReference type="Gene3D" id="3.40.50.10420">
    <property type="entry name" value="NagB/RpiA/CoA transferase-like"/>
    <property type="match status" value="1"/>
</dbReference>
<name>A0ABY9RL65_9BURK</name>
<dbReference type="NCBIfam" id="TIGR02727">
    <property type="entry name" value="MTHFS_bact"/>
    <property type="match status" value="1"/>
</dbReference>
<keyword evidence="3 4" id="KW-0067">ATP-binding</keyword>
<evidence type="ECO:0000256" key="4">
    <source>
        <dbReference type="RuleBase" id="RU361279"/>
    </source>
</evidence>
<protein>
    <recommendedName>
        <fullName evidence="4">5-formyltetrahydrofolate cyclo-ligase</fullName>
        <ecNumber evidence="4">6.3.3.2</ecNumber>
    </recommendedName>
</protein>
<dbReference type="InterPro" id="IPR002698">
    <property type="entry name" value="FTHF_cligase"/>
</dbReference>
<keyword evidence="2 4" id="KW-0547">Nucleotide-binding</keyword>
<comment type="catalytic activity">
    <reaction evidence="4">
        <text>(6S)-5-formyl-5,6,7,8-tetrahydrofolate + ATP = (6R)-5,10-methenyltetrahydrofolate + ADP + phosphate</text>
        <dbReference type="Rhea" id="RHEA:10488"/>
        <dbReference type="ChEBI" id="CHEBI:30616"/>
        <dbReference type="ChEBI" id="CHEBI:43474"/>
        <dbReference type="ChEBI" id="CHEBI:57455"/>
        <dbReference type="ChEBI" id="CHEBI:57457"/>
        <dbReference type="ChEBI" id="CHEBI:456216"/>
        <dbReference type="EC" id="6.3.3.2"/>
    </reaction>
</comment>
<evidence type="ECO:0000256" key="2">
    <source>
        <dbReference type="ARBA" id="ARBA00022741"/>
    </source>
</evidence>
<comment type="similarity">
    <text evidence="1 4">Belongs to the 5-formyltetrahydrofolate cyclo-ligase family.</text>
</comment>
<dbReference type="SUPFAM" id="SSF100950">
    <property type="entry name" value="NagB/RpiA/CoA transferase-like"/>
    <property type="match status" value="1"/>
</dbReference>
<gene>
    <name evidence="5" type="ORF">RF679_03975</name>
</gene>
<keyword evidence="6" id="KW-1185">Reference proteome</keyword>
<keyword evidence="5" id="KW-0436">Ligase</keyword>
<keyword evidence="4" id="KW-0460">Magnesium</keyword>
<evidence type="ECO:0000256" key="1">
    <source>
        <dbReference type="ARBA" id="ARBA00010638"/>
    </source>
</evidence>
<sequence length="195" mass="21948">MAISGNIDEKTLARRELRKLLKQRRSAILPAAKSQWDSQIAHKLSSLIRECKPQCLAVYWPIQSEPNLIACFEQLHHAGIALALPIVVGPAQALKFVAWIPGQEMELDCFGIPMPKQREIALEPDYVLAPCVGFNPSLFRLGYGGGFYDRTFAQLSKAKRIGIAYELSHTEFEPDQFDLALDYILTETQLYAQQT</sequence>
<proteinExistence type="inferred from homology"/>
<dbReference type="PIRSF" id="PIRSF006806">
    <property type="entry name" value="FTHF_cligase"/>
    <property type="match status" value="1"/>
</dbReference>
<dbReference type="Proteomes" id="UP001181355">
    <property type="component" value="Chromosome"/>
</dbReference>
<evidence type="ECO:0000256" key="3">
    <source>
        <dbReference type="ARBA" id="ARBA00022840"/>
    </source>
</evidence>
<dbReference type="PANTHER" id="PTHR23407">
    <property type="entry name" value="ATPASE INHIBITOR/5-FORMYLTETRAHYDROFOLATE CYCLO-LIGASE"/>
    <property type="match status" value="1"/>
</dbReference>
<reference evidence="5" key="1">
    <citation type="submission" date="2023-09" db="EMBL/GenBank/DDBJ databases">
        <title>Undibacterium sp. 20NA77.5 isolated from freshwater.</title>
        <authorList>
            <person name="Le V."/>
            <person name="Ko S.-R."/>
            <person name="Ahn C.-Y."/>
            <person name="Oh H.-M."/>
        </authorList>
    </citation>
    <scope>NUCLEOTIDE SEQUENCE</scope>
    <source>
        <strain evidence="5">20NA77.5</strain>
    </source>
</reference>
<keyword evidence="4" id="KW-0479">Metal-binding</keyword>
<dbReference type="RefSeq" id="WP_309482923.1">
    <property type="nucleotide sequence ID" value="NZ_CP133720.1"/>
</dbReference>
<organism evidence="5 6">
    <name type="scientific">Undibacterium cyanobacteriorum</name>
    <dbReference type="NCBI Taxonomy" id="3073561"/>
    <lineage>
        <taxon>Bacteria</taxon>
        <taxon>Pseudomonadati</taxon>
        <taxon>Pseudomonadota</taxon>
        <taxon>Betaproteobacteria</taxon>
        <taxon>Burkholderiales</taxon>
        <taxon>Oxalobacteraceae</taxon>
        <taxon>Undibacterium</taxon>
    </lineage>
</organism>
<dbReference type="PANTHER" id="PTHR23407:SF1">
    <property type="entry name" value="5-FORMYLTETRAHYDROFOLATE CYCLO-LIGASE"/>
    <property type="match status" value="1"/>
</dbReference>
<dbReference type="EC" id="6.3.3.2" evidence="4"/>
<dbReference type="InterPro" id="IPR037171">
    <property type="entry name" value="NagB/RpiA_transferase-like"/>
</dbReference>
<dbReference type="EMBL" id="CP133720">
    <property type="protein sequence ID" value="WMW81444.1"/>
    <property type="molecule type" value="Genomic_DNA"/>
</dbReference>
<dbReference type="Pfam" id="PF01812">
    <property type="entry name" value="5-FTHF_cyc-lig"/>
    <property type="match status" value="1"/>
</dbReference>
<evidence type="ECO:0000313" key="5">
    <source>
        <dbReference type="EMBL" id="WMW81444.1"/>
    </source>
</evidence>
<dbReference type="InterPro" id="IPR024185">
    <property type="entry name" value="FTHF_cligase-like_sf"/>
</dbReference>
<dbReference type="GO" id="GO:0030272">
    <property type="term" value="F:5-formyltetrahydrofolate cyclo-ligase activity"/>
    <property type="evidence" value="ECO:0007669"/>
    <property type="project" value="UniProtKB-EC"/>
</dbReference>